<dbReference type="Proteomes" id="UP000604046">
    <property type="component" value="Unassembled WGS sequence"/>
</dbReference>
<organism evidence="2 3">
    <name type="scientific">Symbiodinium natans</name>
    <dbReference type="NCBI Taxonomy" id="878477"/>
    <lineage>
        <taxon>Eukaryota</taxon>
        <taxon>Sar</taxon>
        <taxon>Alveolata</taxon>
        <taxon>Dinophyceae</taxon>
        <taxon>Suessiales</taxon>
        <taxon>Symbiodiniaceae</taxon>
        <taxon>Symbiodinium</taxon>
    </lineage>
</organism>
<comment type="caution">
    <text evidence="2">The sequence shown here is derived from an EMBL/GenBank/DDBJ whole genome shotgun (WGS) entry which is preliminary data.</text>
</comment>
<accession>A0A812I7C6</accession>
<dbReference type="AlphaFoldDB" id="A0A812I7C6"/>
<sequence length="154" mass="16700">MAGLAYANMRTPKAKDKAWKVCFEIFECVNQDGLCQKTCRLEADSDVEAAKKPSSKVAPAPSDEYKPYTITLRPVMKRVVCQALQSRLPFMVVSCCDVRVSVANLFCSRLLVPGPGDTVPEAAEPTAEPGKAEATGKLSGTDPKPWCMVQTSTK</sequence>
<evidence type="ECO:0000313" key="2">
    <source>
        <dbReference type="EMBL" id="CAE7023218.1"/>
    </source>
</evidence>
<dbReference type="EMBL" id="CAJNDS010000180">
    <property type="protein sequence ID" value="CAE7023218.1"/>
    <property type="molecule type" value="Genomic_DNA"/>
</dbReference>
<name>A0A812I7C6_9DINO</name>
<keyword evidence="3" id="KW-1185">Reference proteome</keyword>
<protein>
    <submittedName>
        <fullName evidence="2">Uncharacterized protein</fullName>
    </submittedName>
</protein>
<feature type="region of interest" description="Disordered" evidence="1">
    <location>
        <begin position="118"/>
        <end position="154"/>
    </location>
</feature>
<proteinExistence type="predicted"/>
<reference evidence="2" key="1">
    <citation type="submission" date="2021-02" db="EMBL/GenBank/DDBJ databases">
        <authorList>
            <person name="Dougan E. K."/>
            <person name="Rhodes N."/>
            <person name="Thang M."/>
            <person name="Chan C."/>
        </authorList>
    </citation>
    <scope>NUCLEOTIDE SEQUENCE</scope>
</reference>
<gene>
    <name evidence="2" type="ORF">SNAT2548_LOCUS3007</name>
</gene>
<evidence type="ECO:0000313" key="3">
    <source>
        <dbReference type="Proteomes" id="UP000604046"/>
    </source>
</evidence>
<evidence type="ECO:0000256" key="1">
    <source>
        <dbReference type="SAM" id="MobiDB-lite"/>
    </source>
</evidence>